<accession>A0AAD5V6D2</accession>
<keyword evidence="2" id="KW-1185">Reference proteome</keyword>
<proteinExistence type="predicted"/>
<organism evidence="1 2">
    <name type="scientific">Meripilus lineatus</name>
    <dbReference type="NCBI Taxonomy" id="2056292"/>
    <lineage>
        <taxon>Eukaryota</taxon>
        <taxon>Fungi</taxon>
        <taxon>Dikarya</taxon>
        <taxon>Basidiomycota</taxon>
        <taxon>Agaricomycotina</taxon>
        <taxon>Agaricomycetes</taxon>
        <taxon>Polyporales</taxon>
        <taxon>Meripilaceae</taxon>
        <taxon>Meripilus</taxon>
    </lineage>
</organism>
<evidence type="ECO:0000313" key="2">
    <source>
        <dbReference type="Proteomes" id="UP001212997"/>
    </source>
</evidence>
<dbReference type="EMBL" id="JANAWD010000231">
    <property type="protein sequence ID" value="KAJ3483360.1"/>
    <property type="molecule type" value="Genomic_DNA"/>
</dbReference>
<dbReference type="Proteomes" id="UP001212997">
    <property type="component" value="Unassembled WGS sequence"/>
</dbReference>
<dbReference type="AlphaFoldDB" id="A0AAD5V6D2"/>
<name>A0AAD5V6D2_9APHY</name>
<gene>
    <name evidence="1" type="ORF">NLI96_g6366</name>
</gene>
<comment type="caution">
    <text evidence="1">The sequence shown here is derived from an EMBL/GenBank/DDBJ whole genome shotgun (WGS) entry which is preliminary data.</text>
</comment>
<reference evidence="1" key="1">
    <citation type="submission" date="2022-07" db="EMBL/GenBank/DDBJ databases">
        <title>Genome Sequence of Physisporinus lineatus.</title>
        <authorList>
            <person name="Buettner E."/>
        </authorList>
    </citation>
    <scope>NUCLEOTIDE SEQUENCE</scope>
    <source>
        <strain evidence="1">VT162</strain>
    </source>
</reference>
<sequence>MCKMECFGNFHRKCQGAQTPSAKLQIELVLMNASQVYEEDRRVQNLIQDRCDACKRAAWRSLGIEERHGIDTSDDFW</sequence>
<protein>
    <submittedName>
        <fullName evidence="1">Uncharacterized protein</fullName>
    </submittedName>
</protein>
<evidence type="ECO:0000313" key="1">
    <source>
        <dbReference type="EMBL" id="KAJ3483360.1"/>
    </source>
</evidence>